<evidence type="ECO:0000256" key="9">
    <source>
        <dbReference type="SAM" id="MobiDB-lite"/>
    </source>
</evidence>
<keyword evidence="5" id="KW-0238">DNA-binding</keyword>
<keyword evidence="6" id="KW-0804">Transcription</keyword>
<evidence type="ECO:0000256" key="1">
    <source>
        <dbReference type="ARBA" id="ARBA00007247"/>
    </source>
</evidence>
<evidence type="ECO:0000256" key="4">
    <source>
        <dbReference type="ARBA" id="ARBA00023015"/>
    </source>
</evidence>
<keyword evidence="3" id="KW-0749">Sporulation</keyword>
<evidence type="ECO:0000256" key="8">
    <source>
        <dbReference type="ARBA" id="ARBA00031907"/>
    </source>
</evidence>
<reference evidence="11 12" key="1">
    <citation type="submission" date="2023-08" db="EMBL/GenBank/DDBJ databases">
        <title>Black Yeasts Isolated from many extreme environments.</title>
        <authorList>
            <person name="Coleine C."/>
            <person name="Stajich J.E."/>
            <person name="Selbmann L."/>
        </authorList>
    </citation>
    <scope>NUCLEOTIDE SEQUENCE [LARGE SCALE GENOMIC DNA]</scope>
    <source>
        <strain evidence="11 12">CCFEE 5885</strain>
    </source>
</reference>
<dbReference type="InterPro" id="IPR036887">
    <property type="entry name" value="HTH_APSES_sf"/>
</dbReference>
<feature type="region of interest" description="Disordered" evidence="9">
    <location>
        <begin position="559"/>
        <end position="626"/>
    </location>
</feature>
<keyword evidence="4" id="KW-0805">Transcription regulation</keyword>
<dbReference type="InterPro" id="IPR003163">
    <property type="entry name" value="Tscrpt_reg_HTH_APSES-type"/>
</dbReference>
<keyword evidence="7" id="KW-0183">Conidiation</keyword>
<dbReference type="InterPro" id="IPR029790">
    <property type="entry name" value="EFG1/Phd1/StuA"/>
</dbReference>
<feature type="compositionally biased region" description="Basic and acidic residues" evidence="9">
    <location>
        <begin position="82"/>
        <end position="92"/>
    </location>
</feature>
<accession>A0ABR0KFG1</accession>
<dbReference type="EMBL" id="JAVRRG010000030">
    <property type="protein sequence ID" value="KAK5095058.1"/>
    <property type="molecule type" value="Genomic_DNA"/>
</dbReference>
<dbReference type="SMART" id="SM01252">
    <property type="entry name" value="KilA-N"/>
    <property type="match status" value="1"/>
</dbReference>
<dbReference type="SUPFAM" id="SSF54616">
    <property type="entry name" value="DNA-binding domain of Mlu1-box binding protein MBP1"/>
    <property type="match status" value="1"/>
</dbReference>
<evidence type="ECO:0000256" key="3">
    <source>
        <dbReference type="ARBA" id="ARBA00022969"/>
    </source>
</evidence>
<sequence length="709" mass="78747">MLQPHQHKLDLDIVRQRTTVPFPPSPKWYTSGIEQPGLRQTLHYAPNDPLPDLYFSIIESCKACIRRLSSNAQPTVTPVESAEGRHDRKQRLPEGPAIQAQPEARLEVTDIQQRQRFVETIVRFSLWGDVVESAEAMAVSYNDPALHRVILDLLVDCGRLLRTLLDSWPAPETGKIAERSPEGDTYPALEECITEAELFLDHGAEQGEVSEQEENLGDDQTSRHEHLQSLDSLIDNFDASVGLLMDLLPSIEQIPMGDGNGRSYAIDHVSNFSQPLTLSGTGATNYGEHPLDTTGQLQPPGLKPRVTATLWEDEGTMCFQVHARGVCVARRQDNYHVNGTKLFNVAGLTRGRRDGILKSEKIRHVAKTGPMHLQGVWTPLERALEFANMKKITDILYPLFVRDIGSLLYNPSNNSGTNVVVSATEQRRQMDSVDSDQPPQSALVFSGFGPPTLAPPASPQSASALMSRGIGPSAPALPTESTFHPTRWRRSWNTERKGTRSGCFTCRARRIKATESAEELGATWLSPELETDESTTREQSEPIVFVENIRRRTEQIPSLFDSAEQDRLSEPGAGTEANAYGTGEPRVSLEQDHTSLGPASSSAPRRTTKDLTANTTKPSRYHLLPRHNPITATSSYRYDIATERNYYDAATTWDDYDAANKTDNIKAEMTAHDSKHRSDSQESKGPLTSLPQYTPQSTNFEDTTTSKQK</sequence>
<dbReference type="PANTHER" id="PTHR47792">
    <property type="entry name" value="PROTEIN SOK2-RELATED"/>
    <property type="match status" value="1"/>
</dbReference>
<feature type="region of interest" description="Disordered" evidence="9">
    <location>
        <begin position="667"/>
        <end position="709"/>
    </location>
</feature>
<dbReference type="Proteomes" id="UP001345013">
    <property type="component" value="Unassembled WGS sequence"/>
</dbReference>
<gene>
    <name evidence="11" type="ORF">LTR24_003275</name>
</gene>
<dbReference type="Gene3D" id="3.10.260.10">
    <property type="entry name" value="Transcription regulator HTH, APSES-type DNA-binding domain"/>
    <property type="match status" value="1"/>
</dbReference>
<evidence type="ECO:0000256" key="5">
    <source>
        <dbReference type="ARBA" id="ARBA00023125"/>
    </source>
</evidence>
<evidence type="ECO:0000256" key="2">
    <source>
        <dbReference type="ARBA" id="ARBA00019309"/>
    </source>
</evidence>
<feature type="domain" description="HTH APSES-type" evidence="10">
    <location>
        <begin position="305"/>
        <end position="411"/>
    </location>
</feature>
<evidence type="ECO:0000259" key="10">
    <source>
        <dbReference type="PROSITE" id="PS51299"/>
    </source>
</evidence>
<proteinExistence type="inferred from homology"/>
<evidence type="ECO:0000313" key="11">
    <source>
        <dbReference type="EMBL" id="KAK5095058.1"/>
    </source>
</evidence>
<evidence type="ECO:0000256" key="7">
    <source>
        <dbReference type="ARBA" id="ARBA00023321"/>
    </source>
</evidence>
<evidence type="ECO:0000256" key="6">
    <source>
        <dbReference type="ARBA" id="ARBA00023163"/>
    </source>
</evidence>
<protein>
    <recommendedName>
        <fullName evidence="2">Cell pattern formation-associated protein stuA</fullName>
    </recommendedName>
    <alternativeName>
        <fullName evidence="8">Stunted protein A</fullName>
    </alternativeName>
</protein>
<feature type="compositionally biased region" description="Polar residues" evidence="9">
    <location>
        <begin position="689"/>
        <end position="709"/>
    </location>
</feature>
<dbReference type="PROSITE" id="PS51299">
    <property type="entry name" value="HTH_APSES"/>
    <property type="match status" value="1"/>
</dbReference>
<organism evidence="11 12">
    <name type="scientific">Lithohypha guttulata</name>
    <dbReference type="NCBI Taxonomy" id="1690604"/>
    <lineage>
        <taxon>Eukaryota</taxon>
        <taxon>Fungi</taxon>
        <taxon>Dikarya</taxon>
        <taxon>Ascomycota</taxon>
        <taxon>Pezizomycotina</taxon>
        <taxon>Eurotiomycetes</taxon>
        <taxon>Chaetothyriomycetidae</taxon>
        <taxon>Chaetothyriales</taxon>
        <taxon>Trichomeriaceae</taxon>
        <taxon>Lithohypha</taxon>
    </lineage>
</organism>
<feature type="compositionally biased region" description="Polar residues" evidence="9">
    <location>
        <begin position="597"/>
        <end position="618"/>
    </location>
</feature>
<name>A0ABR0KFG1_9EURO</name>
<dbReference type="PANTHER" id="PTHR47792:SF1">
    <property type="entry name" value="PROTEIN SOK2-RELATED"/>
    <property type="match status" value="1"/>
</dbReference>
<comment type="caution">
    <text evidence="11">The sequence shown here is derived from an EMBL/GenBank/DDBJ whole genome shotgun (WGS) entry which is preliminary data.</text>
</comment>
<keyword evidence="12" id="KW-1185">Reference proteome</keyword>
<evidence type="ECO:0000313" key="12">
    <source>
        <dbReference type="Proteomes" id="UP001345013"/>
    </source>
</evidence>
<feature type="compositionally biased region" description="Basic and acidic residues" evidence="9">
    <location>
        <begin position="667"/>
        <end position="682"/>
    </location>
</feature>
<comment type="similarity">
    <text evidence="1">Belongs to the EFG1/PHD1/stuA family.</text>
</comment>
<feature type="region of interest" description="Disordered" evidence="9">
    <location>
        <begin position="74"/>
        <end position="101"/>
    </location>
</feature>
<dbReference type="Pfam" id="PF04383">
    <property type="entry name" value="KilA-N"/>
    <property type="match status" value="1"/>
</dbReference>
<dbReference type="InterPro" id="IPR018004">
    <property type="entry name" value="KilA/APSES_HTH"/>
</dbReference>